<feature type="chain" id="PRO_5003938148" evidence="6">
    <location>
        <begin position="27"/>
        <end position="910"/>
    </location>
</feature>
<dbReference type="PANTHER" id="PTHR30332">
    <property type="entry name" value="PROBABLE GENERAL SECRETION PATHWAY PROTEIN D"/>
    <property type="match status" value="1"/>
</dbReference>
<dbReference type="PANTHER" id="PTHR30332:SF17">
    <property type="entry name" value="TYPE IV PILIATION SYSTEM PROTEIN DR_0774-RELATED"/>
    <property type="match status" value="1"/>
</dbReference>
<feature type="compositionally biased region" description="Polar residues" evidence="5">
    <location>
        <begin position="137"/>
        <end position="153"/>
    </location>
</feature>
<dbReference type="KEGG" id="mic:Mic7113_4666"/>
<dbReference type="PATRIC" id="fig|1173027.3.peg.5165"/>
<dbReference type="SMART" id="SM00965">
    <property type="entry name" value="STN"/>
    <property type="match status" value="1"/>
</dbReference>
<evidence type="ECO:0000256" key="5">
    <source>
        <dbReference type="SAM" id="MobiDB-lite"/>
    </source>
</evidence>
<dbReference type="HOGENOM" id="CLU_015106_0_0_3"/>
<evidence type="ECO:0000256" key="3">
    <source>
        <dbReference type="ARBA" id="ARBA00023237"/>
    </source>
</evidence>
<evidence type="ECO:0000256" key="1">
    <source>
        <dbReference type="ARBA" id="ARBA00022448"/>
    </source>
</evidence>
<dbReference type="Proteomes" id="UP000010471">
    <property type="component" value="Chromosome"/>
</dbReference>
<dbReference type="AlphaFoldDB" id="K9WKN1"/>
<dbReference type="EMBL" id="CP003630">
    <property type="protein sequence ID" value="AFZ20339.1"/>
    <property type="molecule type" value="Genomic_DNA"/>
</dbReference>
<dbReference type="Pfam" id="PF00263">
    <property type="entry name" value="Secretin"/>
    <property type="match status" value="1"/>
</dbReference>
<feature type="signal peptide" evidence="6">
    <location>
        <begin position="1"/>
        <end position="26"/>
    </location>
</feature>
<sequence length="910" mass="94021">MRQAQALSGIVIGGAVALLATQPSLAVTTQVTAVRLENSGGELQLTLETKAGAQRPQVFTVSRGNDLVADLVNTQLSLNKGDSFSQADPMPGISSVVVSQPDANSVRVTVSGTSNPPTSQVLQSNQDLITLGISTQATPQAEDSNPVTSSPNDNDPVLPGTLDLPSLQAAKAEASPATIPTPVSQTPISQPLEEAPNQAAPTSVAQKSIARPVEQAPTPATPTSIAQTTVPQPVVPVQAPVAPAPAPQAPVQAPAPDVLVPNPQITIDGFPVQPAGPAGTVQPVAPAPPLLPRAIAPPVGDIAISNISAAASVIDLGTGVRVPRLVLREAPVREVLALLARSAGLNLAFTDGGGTPQSGAPGGAAGGAQQTISLDLENEPVQDVFNYVLQLSGLQANRVGRTIFVGSRLPDTARNLVARTLRLNQVPVGQAVGFLISQGAEQQQITTQTTLTVVGEGAAAQRIQNTQTQVSKITPQETAAAGGPGGAGGAGLTGPLVLRGLAVSPDERLGAITLIGEPRKVEIATALLTQLDLRRRQVAVNVKIVDVNLSGTDVFNASFSFGIGDSFFVNDGGAASFNYGGIRPPTQGQLSGSITTPPVINNPFAGSSVFLDPNSTVTLPNASRTVILNQPGQNPVQIVQQDATVIGGVGSVTLTDPLRPGITGITLPTDTIITFNADGTSTATAGQTGSITTALPSLFQFPKRLLSALQAQVTSGNAKILTDPTLVVQEGQTATVNLTQEVFGGFRLQTQTDPTTNLTTQVQEPIIKRAGLILPINVQKIDDNGFITLTVNPVVSAIGGSQSTPQGQITLVQERQLQSGQIRLRDGQTLILSGIIQESDRTEVRKVPILGDIPILGALFRSTSRVNQRQEVIVLLTPQIIDDAQGSSFGYSYTPGRETRQLLQRQGVSP</sequence>
<accession>K9WKN1</accession>
<evidence type="ECO:0000259" key="7">
    <source>
        <dbReference type="SMART" id="SM00965"/>
    </source>
</evidence>
<organism evidence="8 9">
    <name type="scientific">Allocoleopsis franciscana PCC 7113</name>
    <dbReference type="NCBI Taxonomy" id="1173027"/>
    <lineage>
        <taxon>Bacteria</taxon>
        <taxon>Bacillati</taxon>
        <taxon>Cyanobacteriota</taxon>
        <taxon>Cyanophyceae</taxon>
        <taxon>Coleofasciculales</taxon>
        <taxon>Coleofasciculaceae</taxon>
        <taxon>Allocoleopsis</taxon>
        <taxon>Allocoleopsis franciscana</taxon>
    </lineage>
</organism>
<dbReference type="Pfam" id="PF11741">
    <property type="entry name" value="AMIN"/>
    <property type="match status" value="1"/>
</dbReference>
<dbReference type="InterPro" id="IPR011662">
    <property type="entry name" value="Secretin/TonB_short_N"/>
</dbReference>
<evidence type="ECO:0000313" key="8">
    <source>
        <dbReference type="EMBL" id="AFZ20339.1"/>
    </source>
</evidence>
<dbReference type="Gene3D" id="2.60.40.3500">
    <property type="match status" value="1"/>
</dbReference>
<feature type="domain" description="Secretin/TonB short N-terminal" evidence="7">
    <location>
        <begin position="345"/>
        <end position="408"/>
    </location>
</feature>
<keyword evidence="9" id="KW-1185">Reference proteome</keyword>
<dbReference type="GO" id="GO:0009306">
    <property type="term" value="P:protein secretion"/>
    <property type="evidence" value="ECO:0007669"/>
    <property type="project" value="InterPro"/>
</dbReference>
<dbReference type="eggNOG" id="COG1450">
    <property type="taxonomic scope" value="Bacteria"/>
</dbReference>
<dbReference type="InterPro" id="IPR050810">
    <property type="entry name" value="Bact_Secretion_Sys_Channel"/>
</dbReference>
<keyword evidence="6" id="KW-0732">Signal</keyword>
<evidence type="ECO:0000256" key="2">
    <source>
        <dbReference type="ARBA" id="ARBA00023136"/>
    </source>
</evidence>
<keyword evidence="3" id="KW-0998">Cell outer membrane</keyword>
<reference evidence="8 9" key="1">
    <citation type="submission" date="2012-06" db="EMBL/GenBank/DDBJ databases">
        <title>Finished chromosome of genome of Microcoleus sp. PCC 7113.</title>
        <authorList>
            <consortium name="US DOE Joint Genome Institute"/>
            <person name="Gugger M."/>
            <person name="Coursin T."/>
            <person name="Rippka R."/>
            <person name="Tandeau De Marsac N."/>
            <person name="Huntemann M."/>
            <person name="Wei C.-L."/>
            <person name="Han J."/>
            <person name="Detter J.C."/>
            <person name="Han C."/>
            <person name="Tapia R."/>
            <person name="Chen A."/>
            <person name="Kyrpides N."/>
            <person name="Mavromatis K."/>
            <person name="Markowitz V."/>
            <person name="Szeto E."/>
            <person name="Ivanova N."/>
            <person name="Pagani I."/>
            <person name="Pati A."/>
            <person name="Goodwin L."/>
            <person name="Nordberg H.P."/>
            <person name="Cantor M.N."/>
            <person name="Hua S.X."/>
            <person name="Woyke T."/>
            <person name="Kerfeld C.A."/>
        </authorList>
    </citation>
    <scope>NUCLEOTIDE SEQUENCE [LARGE SCALE GENOMIC DNA]</scope>
    <source>
        <strain evidence="8 9">PCC 7113</strain>
    </source>
</reference>
<evidence type="ECO:0000256" key="6">
    <source>
        <dbReference type="SAM" id="SignalP"/>
    </source>
</evidence>
<dbReference type="GO" id="GO:0019867">
    <property type="term" value="C:outer membrane"/>
    <property type="evidence" value="ECO:0007669"/>
    <property type="project" value="InterPro"/>
</dbReference>
<dbReference type="InterPro" id="IPR021731">
    <property type="entry name" value="AMIN_dom"/>
</dbReference>
<proteinExistence type="inferred from homology"/>
<dbReference type="Pfam" id="PF07660">
    <property type="entry name" value="STN"/>
    <property type="match status" value="1"/>
</dbReference>
<keyword evidence="1" id="KW-0813">Transport</keyword>
<dbReference type="InterPro" id="IPR004846">
    <property type="entry name" value="T2SS/T3SS_dom"/>
</dbReference>
<keyword evidence="2" id="KW-0472">Membrane</keyword>
<dbReference type="RefSeq" id="WP_015184474.1">
    <property type="nucleotide sequence ID" value="NC_019738.1"/>
</dbReference>
<protein>
    <submittedName>
        <fullName evidence="8">Type II secretory pathway, component HofQ</fullName>
    </submittedName>
</protein>
<feature type="region of interest" description="Disordered" evidence="5">
    <location>
        <begin position="137"/>
        <end position="202"/>
    </location>
</feature>
<comment type="similarity">
    <text evidence="4">Belongs to the bacterial secretin family.</text>
</comment>
<dbReference type="GO" id="GO:0015627">
    <property type="term" value="C:type II protein secretion system complex"/>
    <property type="evidence" value="ECO:0007669"/>
    <property type="project" value="TreeGrafter"/>
</dbReference>
<evidence type="ECO:0000313" key="9">
    <source>
        <dbReference type="Proteomes" id="UP000010471"/>
    </source>
</evidence>
<gene>
    <name evidence="8" type="ORF">Mic7113_4666</name>
</gene>
<dbReference type="STRING" id="1173027.Mic7113_4666"/>
<name>K9WKN1_9CYAN</name>
<evidence type="ECO:0000256" key="4">
    <source>
        <dbReference type="RuleBase" id="RU004003"/>
    </source>
</evidence>